<dbReference type="EMBL" id="JACEGA010000001">
    <property type="protein sequence ID" value="MBB2181862.1"/>
    <property type="molecule type" value="Genomic_DNA"/>
</dbReference>
<comment type="caution">
    <text evidence="2">The sequence shown here is derived from an EMBL/GenBank/DDBJ whole genome shotgun (WGS) entry which is preliminary data.</text>
</comment>
<evidence type="ECO:0000313" key="2">
    <source>
        <dbReference type="EMBL" id="MBB2181862.1"/>
    </source>
</evidence>
<keyword evidence="1" id="KW-1133">Transmembrane helix</keyword>
<accession>A0A839JY02</accession>
<keyword evidence="1" id="KW-0812">Transmembrane</keyword>
<protein>
    <submittedName>
        <fullName evidence="2">Uncharacterized protein</fullName>
    </submittedName>
</protein>
<keyword evidence="3" id="KW-1185">Reference proteome</keyword>
<dbReference type="Proteomes" id="UP000574276">
    <property type="component" value="Unassembled WGS sequence"/>
</dbReference>
<dbReference type="RefSeq" id="WP_228351605.1">
    <property type="nucleotide sequence ID" value="NZ_JACEGA010000001.1"/>
</dbReference>
<feature type="transmembrane region" description="Helical" evidence="1">
    <location>
        <begin position="6"/>
        <end position="26"/>
    </location>
</feature>
<name>A0A839JY02_9FIRM</name>
<dbReference type="AlphaFoldDB" id="A0A839JY02"/>
<reference evidence="2 3" key="1">
    <citation type="submission" date="2020-07" db="EMBL/GenBank/DDBJ databases">
        <title>Characterization and genome sequencing of isolate MD1, a novel member within the family Lachnospiraceae.</title>
        <authorList>
            <person name="Rettenmaier R."/>
            <person name="Di Bello L."/>
            <person name="Zinser C."/>
            <person name="Scheitz K."/>
            <person name="Liebl W."/>
            <person name="Zverlov V."/>
        </authorList>
    </citation>
    <scope>NUCLEOTIDE SEQUENCE [LARGE SCALE GENOMIC DNA]</scope>
    <source>
        <strain evidence="2 3">MD1</strain>
    </source>
</reference>
<keyword evidence="1" id="KW-0472">Membrane</keyword>
<gene>
    <name evidence="2" type="ORF">H0486_03100</name>
</gene>
<evidence type="ECO:0000256" key="1">
    <source>
        <dbReference type="SAM" id="Phobius"/>
    </source>
</evidence>
<sequence length="55" mass="6290">MVKVSVILVIVTINYLIFLSLAKAAGRADRELKKIHKACFLREEEIRGENFKSNN</sequence>
<proteinExistence type="predicted"/>
<organism evidence="2 3">
    <name type="scientific">Variimorphobacter saccharofermentans</name>
    <dbReference type="NCBI Taxonomy" id="2755051"/>
    <lineage>
        <taxon>Bacteria</taxon>
        <taxon>Bacillati</taxon>
        <taxon>Bacillota</taxon>
        <taxon>Clostridia</taxon>
        <taxon>Lachnospirales</taxon>
        <taxon>Lachnospiraceae</taxon>
        <taxon>Variimorphobacter</taxon>
    </lineage>
</organism>
<evidence type="ECO:0000313" key="3">
    <source>
        <dbReference type="Proteomes" id="UP000574276"/>
    </source>
</evidence>